<dbReference type="AlphaFoldDB" id="A0A370NSL7"/>
<evidence type="ECO:0000256" key="1">
    <source>
        <dbReference type="SAM" id="MobiDB-lite"/>
    </source>
</evidence>
<dbReference type="PRINTS" id="PR00412">
    <property type="entry name" value="EPOXHYDRLASE"/>
</dbReference>
<feature type="domain" description="AB hydrolase-1" evidence="2">
    <location>
        <begin position="91"/>
        <end position="344"/>
    </location>
</feature>
<dbReference type="Proteomes" id="UP000255165">
    <property type="component" value="Unassembled WGS sequence"/>
</dbReference>
<dbReference type="GO" id="GO:0047372">
    <property type="term" value="F:monoacylglycerol lipase activity"/>
    <property type="evidence" value="ECO:0007669"/>
    <property type="project" value="TreeGrafter"/>
</dbReference>
<proteinExistence type="predicted"/>
<sequence length="367" mass="39375">MKASEPSAASHDPTLRNDIVSDHISSRRAFLRAGIAGAAVLAAAPSFASPSAGPSTSGATASPLPRMPVRQVRTDYLDIGYHQAGPDNGRPVILLHGFPYDIHSYVDVAPILAERGFRVIVPHLRGHGTTRLRDPATPRAGQQAAIGEDVIALMDALHIPEAVLAGYDWGGRAACVVAAVKPTRCVGLVSVNSYLIQDIAHATAPLAAPVEWGLWYQYYFQTERGRAGLEANRRDIARILWKNNSPTWHFDEATFARAAEAFDNPDYVDIVIHSYRHRLGLAPGYPLHEATEKKLAALPAISVPTITLDGTADGVVPATDGQASAARFTGPRTHRQIPGVGHNLPQEAPQAFADAATELVRGGKWRT</sequence>
<dbReference type="PANTHER" id="PTHR43798">
    <property type="entry name" value="MONOACYLGLYCEROL LIPASE"/>
    <property type="match status" value="1"/>
</dbReference>
<evidence type="ECO:0000313" key="4">
    <source>
        <dbReference type="Proteomes" id="UP000255165"/>
    </source>
</evidence>
<dbReference type="InterPro" id="IPR006311">
    <property type="entry name" value="TAT_signal"/>
</dbReference>
<dbReference type="PANTHER" id="PTHR43798:SF33">
    <property type="entry name" value="HYDROLASE, PUTATIVE (AFU_ORTHOLOGUE AFUA_2G14860)-RELATED"/>
    <property type="match status" value="1"/>
</dbReference>
<gene>
    <name evidence="3" type="ORF">DN412_19430</name>
</gene>
<dbReference type="GO" id="GO:0046464">
    <property type="term" value="P:acylglycerol catabolic process"/>
    <property type="evidence" value="ECO:0007669"/>
    <property type="project" value="TreeGrafter"/>
</dbReference>
<accession>A0A370NSL7</accession>
<dbReference type="EMBL" id="QKWJ01000024">
    <property type="protein sequence ID" value="RDK08591.1"/>
    <property type="molecule type" value="Genomic_DNA"/>
</dbReference>
<reference evidence="4" key="1">
    <citation type="submission" date="2018-06" db="EMBL/GenBank/DDBJ databases">
        <authorList>
            <person name="Feng T."/>
            <person name="Jeon C.O."/>
        </authorList>
    </citation>
    <scope>NUCLEOTIDE SEQUENCE [LARGE SCALE GENOMIC DNA]</scope>
    <source>
        <strain evidence="4">S23</strain>
    </source>
</reference>
<dbReference type="InterPro" id="IPR050266">
    <property type="entry name" value="AB_hydrolase_sf"/>
</dbReference>
<dbReference type="GO" id="GO:0016020">
    <property type="term" value="C:membrane"/>
    <property type="evidence" value="ECO:0007669"/>
    <property type="project" value="TreeGrafter"/>
</dbReference>
<name>A0A370NSL7_9BURK</name>
<evidence type="ECO:0000313" key="3">
    <source>
        <dbReference type="EMBL" id="RDK08591.1"/>
    </source>
</evidence>
<dbReference type="Gene3D" id="3.40.50.1820">
    <property type="entry name" value="alpha/beta hydrolase"/>
    <property type="match status" value="1"/>
</dbReference>
<dbReference type="PROSITE" id="PS51318">
    <property type="entry name" value="TAT"/>
    <property type="match status" value="1"/>
</dbReference>
<dbReference type="InterPro" id="IPR029058">
    <property type="entry name" value="AB_hydrolase_fold"/>
</dbReference>
<dbReference type="InterPro" id="IPR000639">
    <property type="entry name" value="Epox_hydrolase-like"/>
</dbReference>
<dbReference type="Pfam" id="PF00561">
    <property type="entry name" value="Abhydrolase_1"/>
    <property type="match status" value="1"/>
</dbReference>
<comment type="caution">
    <text evidence="3">The sequence shown here is derived from an EMBL/GenBank/DDBJ whole genome shotgun (WGS) entry which is preliminary data.</text>
</comment>
<evidence type="ECO:0000259" key="2">
    <source>
        <dbReference type="Pfam" id="PF00561"/>
    </source>
</evidence>
<feature type="compositionally biased region" description="Low complexity" evidence="1">
    <location>
        <begin position="47"/>
        <end position="63"/>
    </location>
</feature>
<dbReference type="InterPro" id="IPR000073">
    <property type="entry name" value="AB_hydrolase_1"/>
</dbReference>
<keyword evidence="3" id="KW-0378">Hydrolase</keyword>
<organism evidence="3 4">
    <name type="scientific">Cupriavidus lacunae</name>
    <dbReference type="NCBI Taxonomy" id="2666307"/>
    <lineage>
        <taxon>Bacteria</taxon>
        <taxon>Pseudomonadati</taxon>
        <taxon>Pseudomonadota</taxon>
        <taxon>Betaproteobacteria</taxon>
        <taxon>Burkholderiales</taxon>
        <taxon>Burkholderiaceae</taxon>
        <taxon>Cupriavidus</taxon>
    </lineage>
</organism>
<protein>
    <submittedName>
        <fullName evidence="3">Alpha/beta hydrolase</fullName>
    </submittedName>
</protein>
<keyword evidence="4" id="KW-1185">Reference proteome</keyword>
<feature type="region of interest" description="Disordered" evidence="1">
    <location>
        <begin position="47"/>
        <end position="67"/>
    </location>
</feature>
<dbReference type="SUPFAM" id="SSF53474">
    <property type="entry name" value="alpha/beta-Hydrolases"/>
    <property type="match status" value="1"/>
</dbReference>